<accession>A0A412AY08</accession>
<protein>
    <submittedName>
        <fullName evidence="1">Uncharacterized protein</fullName>
    </submittedName>
</protein>
<evidence type="ECO:0000313" key="1">
    <source>
        <dbReference type="EMBL" id="RGQ41297.1"/>
    </source>
</evidence>
<organism evidence="1 2">
    <name type="scientific">[Clostridium] leptum</name>
    <dbReference type="NCBI Taxonomy" id="1535"/>
    <lineage>
        <taxon>Bacteria</taxon>
        <taxon>Bacillati</taxon>
        <taxon>Bacillota</taxon>
        <taxon>Clostridia</taxon>
        <taxon>Eubacteriales</taxon>
        <taxon>Oscillospiraceae</taxon>
        <taxon>Oscillospiraceae incertae sedis</taxon>
    </lineage>
</organism>
<dbReference type="AlphaFoldDB" id="A0A412AY08"/>
<dbReference type="EMBL" id="QRTC01000019">
    <property type="protein sequence ID" value="RGQ41297.1"/>
    <property type="molecule type" value="Genomic_DNA"/>
</dbReference>
<sequence length="76" mass="8434">MKLRPLKKSLTYETSFTREPEAPFFLSAPGIYKPLRAAAARRAKRAKNHSFLLFAPPLFPATEANGSPKTTQAAEE</sequence>
<proteinExistence type="predicted"/>
<evidence type="ECO:0000313" key="2">
    <source>
        <dbReference type="Proteomes" id="UP000284751"/>
    </source>
</evidence>
<dbReference type="Proteomes" id="UP000284751">
    <property type="component" value="Unassembled WGS sequence"/>
</dbReference>
<name>A0A412AY08_9FIRM</name>
<reference evidence="1 2" key="1">
    <citation type="submission" date="2018-08" db="EMBL/GenBank/DDBJ databases">
        <title>A genome reference for cultivated species of the human gut microbiota.</title>
        <authorList>
            <person name="Zou Y."/>
            <person name="Xue W."/>
            <person name="Luo G."/>
        </authorList>
    </citation>
    <scope>NUCLEOTIDE SEQUENCE [LARGE SCALE GENOMIC DNA]</scope>
    <source>
        <strain evidence="1 2">AF28-26</strain>
    </source>
</reference>
<comment type="caution">
    <text evidence="1">The sequence shown here is derived from an EMBL/GenBank/DDBJ whole genome shotgun (WGS) entry which is preliminary data.</text>
</comment>
<gene>
    <name evidence="1" type="ORF">DWY99_06210</name>
</gene>